<dbReference type="Proteomes" id="UP000215027">
    <property type="component" value="Chromosome II"/>
</dbReference>
<name>A0A160T6Z9_9CHLR</name>
<dbReference type="AlphaFoldDB" id="A0A160T6Z9"/>
<evidence type="ECO:0000313" key="3">
    <source>
        <dbReference type="Proteomes" id="UP000215027"/>
    </source>
</evidence>
<proteinExistence type="predicted"/>
<gene>
    <name evidence="2" type="ORF">CFX0092_B0677</name>
</gene>
<accession>A0A160T6Z9</accession>
<keyword evidence="2" id="KW-0560">Oxidoreductase</keyword>
<reference evidence="2" key="1">
    <citation type="submission" date="2016-01" db="EMBL/GenBank/DDBJ databases">
        <authorList>
            <person name="Mcilroy J.S."/>
            <person name="Karst M S."/>
            <person name="Albertsen M."/>
        </authorList>
    </citation>
    <scope>NUCLEOTIDE SEQUENCE</scope>
    <source>
        <strain evidence="2">Cfx-K</strain>
    </source>
</reference>
<dbReference type="PANTHER" id="PTHR34315:SF1">
    <property type="entry name" value="INTRADIOL RING-CLEAVAGE DIOXYGENASES DOMAIN-CONTAINING PROTEIN-RELATED"/>
    <property type="match status" value="1"/>
</dbReference>
<keyword evidence="3" id="KW-1185">Reference proteome</keyword>
<dbReference type="InterPro" id="IPR006311">
    <property type="entry name" value="TAT_signal"/>
</dbReference>
<dbReference type="GO" id="GO:0008199">
    <property type="term" value="F:ferric iron binding"/>
    <property type="evidence" value="ECO:0007669"/>
    <property type="project" value="InterPro"/>
</dbReference>
<dbReference type="PANTHER" id="PTHR34315">
    <property type="match status" value="1"/>
</dbReference>
<dbReference type="RefSeq" id="WP_095045517.1">
    <property type="nucleotide sequence ID" value="NZ_LN890656.1"/>
</dbReference>
<dbReference type="OrthoDB" id="9805815at2"/>
<protein>
    <submittedName>
        <fullName evidence="2">Intradiol ring-cleavage dioxygenase</fullName>
    </submittedName>
</protein>
<feature type="domain" description="Intradiol ring-cleavage dioxygenases" evidence="1">
    <location>
        <begin position="98"/>
        <end position="226"/>
    </location>
</feature>
<dbReference type="InterPro" id="IPR000627">
    <property type="entry name" value="Intradiol_dOase_C"/>
</dbReference>
<dbReference type="SUPFAM" id="SSF49482">
    <property type="entry name" value="Aromatic compound dioxygenase"/>
    <property type="match status" value="1"/>
</dbReference>
<dbReference type="CDD" id="cd03457">
    <property type="entry name" value="intradiol_dioxygenase_like"/>
    <property type="match status" value="1"/>
</dbReference>
<dbReference type="GO" id="GO:0016702">
    <property type="term" value="F:oxidoreductase activity, acting on single donors with incorporation of molecular oxygen, incorporation of two atoms of oxygen"/>
    <property type="evidence" value="ECO:0007669"/>
    <property type="project" value="InterPro"/>
</dbReference>
<dbReference type="EMBL" id="LN890656">
    <property type="protein sequence ID" value="CUS06211.1"/>
    <property type="molecule type" value="Genomic_DNA"/>
</dbReference>
<dbReference type="Pfam" id="PF00775">
    <property type="entry name" value="Dioxygenase_C"/>
    <property type="match status" value="1"/>
</dbReference>
<evidence type="ECO:0000313" key="2">
    <source>
        <dbReference type="EMBL" id="CUS06211.1"/>
    </source>
</evidence>
<organism evidence="2 3">
    <name type="scientific">Candidatus Promineifilum breve</name>
    <dbReference type="NCBI Taxonomy" id="1806508"/>
    <lineage>
        <taxon>Bacteria</taxon>
        <taxon>Bacillati</taxon>
        <taxon>Chloroflexota</taxon>
        <taxon>Ardenticatenia</taxon>
        <taxon>Candidatus Promineifilales</taxon>
        <taxon>Candidatus Promineifilaceae</taxon>
        <taxon>Candidatus Promineifilum</taxon>
    </lineage>
</organism>
<dbReference type="KEGG" id="pbf:CFX0092_B0677"/>
<dbReference type="PROSITE" id="PS51318">
    <property type="entry name" value="TAT"/>
    <property type="match status" value="1"/>
</dbReference>
<sequence length="282" mass="29082">MDNDDQPIGRLLTRREMLKLLTMVGAAAAAGCAPRLGGGDAATPAATTGATAAATPTVASEAVPTLTPLAEPIATATAAAAAATAALPACVVRPEQTEGPYFVDEQLNRSDIRPDPADGSVRPGAPLALSFLVSRIAGATCAPLAGAIVDVWHCDAAGVYSGVNDSGFGSTAGQQFLRGYQTTGDGGAAAFTTIYPGWYSGRATHIHFKIRTSDGLEFTSQLYFDDALSDRVHAVEPYAGRGQRDTRNANDGIFRDGGELLTLNVTESGEGYAAVFEIGLQF</sequence>
<dbReference type="InterPro" id="IPR015889">
    <property type="entry name" value="Intradiol_dOase_core"/>
</dbReference>
<evidence type="ECO:0000259" key="1">
    <source>
        <dbReference type="Pfam" id="PF00775"/>
    </source>
</evidence>
<dbReference type="Gene3D" id="2.60.130.10">
    <property type="entry name" value="Aromatic compound dioxygenase"/>
    <property type="match status" value="1"/>
</dbReference>
<keyword evidence="2" id="KW-0223">Dioxygenase</keyword>